<dbReference type="AlphaFoldDB" id="A0A9P6BDY2"/>
<name>A0A9P6BDY2_9AGAR</name>
<gene>
    <name evidence="2" type="ORF">CPB83DRAFT_841404</name>
</gene>
<feature type="region of interest" description="Disordered" evidence="1">
    <location>
        <begin position="146"/>
        <end position="169"/>
    </location>
</feature>
<feature type="compositionally biased region" description="Basic and acidic residues" evidence="1">
    <location>
        <begin position="86"/>
        <end position="100"/>
    </location>
</feature>
<protein>
    <submittedName>
        <fullName evidence="2">Uncharacterized protein</fullName>
    </submittedName>
</protein>
<accession>A0A9P6BDY2</accession>
<reference evidence="2" key="1">
    <citation type="submission" date="2020-11" db="EMBL/GenBank/DDBJ databases">
        <authorList>
            <consortium name="DOE Joint Genome Institute"/>
            <person name="Ahrendt S."/>
            <person name="Riley R."/>
            <person name="Andreopoulos W."/>
            <person name="Labutti K."/>
            <person name="Pangilinan J."/>
            <person name="Ruiz-Duenas F.J."/>
            <person name="Barrasa J.M."/>
            <person name="Sanchez-Garcia M."/>
            <person name="Camarero S."/>
            <person name="Miyauchi S."/>
            <person name="Serrano A."/>
            <person name="Linde D."/>
            <person name="Babiker R."/>
            <person name="Drula E."/>
            <person name="Ayuso-Fernandez I."/>
            <person name="Pacheco R."/>
            <person name="Padilla G."/>
            <person name="Ferreira P."/>
            <person name="Barriuso J."/>
            <person name="Kellner H."/>
            <person name="Castanera R."/>
            <person name="Alfaro M."/>
            <person name="Ramirez L."/>
            <person name="Pisabarro A.G."/>
            <person name="Kuo A."/>
            <person name="Tritt A."/>
            <person name="Lipzen A."/>
            <person name="He G."/>
            <person name="Yan M."/>
            <person name="Ng V."/>
            <person name="Cullen D."/>
            <person name="Martin F."/>
            <person name="Rosso M.-N."/>
            <person name="Henrissat B."/>
            <person name="Hibbett D."/>
            <person name="Martinez A.T."/>
            <person name="Grigoriev I.V."/>
        </authorList>
    </citation>
    <scope>NUCLEOTIDE SEQUENCE</scope>
    <source>
        <strain evidence="2">CBS 506.95</strain>
    </source>
</reference>
<feature type="region of interest" description="Disordered" evidence="1">
    <location>
        <begin position="86"/>
        <end position="134"/>
    </location>
</feature>
<organism evidence="2 3">
    <name type="scientific">Crepidotus variabilis</name>
    <dbReference type="NCBI Taxonomy" id="179855"/>
    <lineage>
        <taxon>Eukaryota</taxon>
        <taxon>Fungi</taxon>
        <taxon>Dikarya</taxon>
        <taxon>Basidiomycota</taxon>
        <taxon>Agaricomycotina</taxon>
        <taxon>Agaricomycetes</taxon>
        <taxon>Agaricomycetidae</taxon>
        <taxon>Agaricales</taxon>
        <taxon>Agaricineae</taxon>
        <taxon>Crepidotaceae</taxon>
        <taxon>Crepidotus</taxon>
    </lineage>
</organism>
<feature type="compositionally biased region" description="Polar residues" evidence="1">
    <location>
        <begin position="146"/>
        <end position="163"/>
    </location>
</feature>
<dbReference type="EMBL" id="MU158181">
    <property type="protein sequence ID" value="KAF9521266.1"/>
    <property type="molecule type" value="Genomic_DNA"/>
</dbReference>
<evidence type="ECO:0000313" key="3">
    <source>
        <dbReference type="Proteomes" id="UP000807306"/>
    </source>
</evidence>
<sequence>MEADGEECRRRGLATEARKAKMIAEEGSNEDRLQNTLLLREQKSRHNGLQKGWVKTQQIRKKQSLSLKCLNRRFCIGFRVTRVETVRSRQGGRNDYEDRGGLSSDSYDETPTPGSETTSKAGASHHLPKGRPAASGMYWQEQKLRTSATLGESSTSMKPTSPSVLGAGKRRKIDYEFDGGNDILGIGYLNYKA</sequence>
<proteinExistence type="predicted"/>
<dbReference type="Proteomes" id="UP000807306">
    <property type="component" value="Unassembled WGS sequence"/>
</dbReference>
<keyword evidence="3" id="KW-1185">Reference proteome</keyword>
<evidence type="ECO:0000256" key="1">
    <source>
        <dbReference type="SAM" id="MobiDB-lite"/>
    </source>
</evidence>
<evidence type="ECO:0000313" key="2">
    <source>
        <dbReference type="EMBL" id="KAF9521266.1"/>
    </source>
</evidence>
<feature type="compositionally biased region" description="Polar residues" evidence="1">
    <location>
        <begin position="112"/>
        <end position="121"/>
    </location>
</feature>
<comment type="caution">
    <text evidence="2">The sequence shown here is derived from an EMBL/GenBank/DDBJ whole genome shotgun (WGS) entry which is preliminary data.</text>
</comment>